<dbReference type="InterPro" id="IPR024083">
    <property type="entry name" value="Fumarase/histidase_N"/>
</dbReference>
<sequence>MSKLWQKTTSVNELVENFTVGRDREFDSQMAAFDVLGSLAHTKMLQSIGLMSAEDLGLVQQELKNIYKEIQEGSFTIEENVEDVHSQVELLLTRRIGEAGKKIHSGRSRNDQVLVDLKLFFRHELQQVVAETKSLFRQLIELSEKHKDVLLPGYTHLQVAMPSSFGLWFGAYAESLVDDMELLLAAYNITNKNPLGSAAGYGSSFPLNRTFTTQLLGFNSLNYNVVYAQMGRGKTERIIAQALSSVAATLAKMAMDQCLYLSQNFAFVSYPENLTTGSSIMPHKKNPDVWEIMRGKCNRLQALPNDVAMMTTNLPSGYHRELQLLKELLFPAFTDLKNCLHMAAFMLKHIEVKSDILNDPKYAYLFSVEEVNKMVLNGTPFRDAYKAVGLAIEEGNFNPEKNVNHTHEGSIGNLMNSNITSAFDELLSKFQFEKMEAAISKLIN</sequence>
<keyword evidence="7" id="KW-0456">Lyase</keyword>
<evidence type="ECO:0000313" key="7">
    <source>
        <dbReference type="EMBL" id="RVT96545.1"/>
    </source>
</evidence>
<reference evidence="7 8" key="1">
    <citation type="submission" date="2019-01" db="EMBL/GenBank/DDBJ databases">
        <authorList>
            <person name="Chen W.-M."/>
        </authorList>
    </citation>
    <scope>NUCLEOTIDE SEQUENCE [LARGE SCALE GENOMIC DNA]</scope>
    <source>
        <strain evidence="7 8">YBJ-36</strain>
    </source>
</reference>
<dbReference type="InterPro" id="IPR000362">
    <property type="entry name" value="Fumarate_lyase_fam"/>
</dbReference>
<dbReference type="Pfam" id="PF00206">
    <property type="entry name" value="Lyase_1"/>
    <property type="match status" value="1"/>
</dbReference>
<name>A0A437MG28_9SPHI</name>
<proteinExistence type="predicted"/>
<dbReference type="Proteomes" id="UP000282759">
    <property type="component" value="Unassembled WGS sequence"/>
</dbReference>
<dbReference type="OrthoDB" id="9769623at2"/>
<evidence type="ECO:0000256" key="4">
    <source>
        <dbReference type="ARBA" id="ARBA00022571"/>
    </source>
</evidence>
<feature type="domain" description="Fumarate lyase N-terminal" evidence="6">
    <location>
        <begin position="12"/>
        <end position="300"/>
    </location>
</feature>
<dbReference type="SUPFAM" id="SSF48557">
    <property type="entry name" value="L-aspartase-like"/>
    <property type="match status" value="1"/>
</dbReference>
<keyword evidence="8" id="KW-1185">Reference proteome</keyword>
<protein>
    <recommendedName>
        <fullName evidence="3 5">Argininosuccinate lyase</fullName>
        <ecNumber evidence="3 5">4.3.2.1</ecNumber>
    </recommendedName>
</protein>
<evidence type="ECO:0000259" key="6">
    <source>
        <dbReference type="Pfam" id="PF00206"/>
    </source>
</evidence>
<dbReference type="EC" id="4.3.2.1" evidence="3 5"/>
<dbReference type="InterPro" id="IPR020557">
    <property type="entry name" value="Fumarate_lyase_CS"/>
</dbReference>
<dbReference type="Gene3D" id="1.10.40.30">
    <property type="entry name" value="Fumarase/aspartase (C-terminal domain)"/>
    <property type="match status" value="1"/>
</dbReference>
<dbReference type="EMBL" id="SACK01000014">
    <property type="protein sequence ID" value="RVT96545.1"/>
    <property type="molecule type" value="Genomic_DNA"/>
</dbReference>
<dbReference type="GO" id="GO:0005829">
    <property type="term" value="C:cytosol"/>
    <property type="evidence" value="ECO:0007669"/>
    <property type="project" value="TreeGrafter"/>
</dbReference>
<evidence type="ECO:0000256" key="2">
    <source>
        <dbReference type="ARBA" id="ARBA00004941"/>
    </source>
</evidence>
<gene>
    <name evidence="7" type="primary">argH</name>
    <name evidence="7" type="ORF">EOD41_19735</name>
</gene>
<keyword evidence="4" id="KW-0028">Amino-acid biosynthesis</keyword>
<dbReference type="PROSITE" id="PS00163">
    <property type="entry name" value="FUMARATE_LYASES"/>
    <property type="match status" value="1"/>
</dbReference>
<dbReference type="InterPro" id="IPR022761">
    <property type="entry name" value="Fumarate_lyase_N"/>
</dbReference>
<dbReference type="AlphaFoldDB" id="A0A437MG28"/>
<dbReference type="GO" id="GO:0042450">
    <property type="term" value="P:L-arginine biosynthetic process via ornithine"/>
    <property type="evidence" value="ECO:0007669"/>
    <property type="project" value="UniProtKB-UniRule"/>
</dbReference>
<dbReference type="PRINTS" id="PR00145">
    <property type="entry name" value="ARGSUCLYASE"/>
</dbReference>
<dbReference type="PANTHER" id="PTHR43814:SF1">
    <property type="entry name" value="ARGININOSUCCINATE LYASE"/>
    <property type="match status" value="1"/>
</dbReference>
<accession>A0A437MG28</accession>
<dbReference type="RefSeq" id="WP_127708302.1">
    <property type="nucleotide sequence ID" value="NZ_SACK01000014.1"/>
</dbReference>
<evidence type="ECO:0000313" key="8">
    <source>
        <dbReference type="Proteomes" id="UP000282759"/>
    </source>
</evidence>
<evidence type="ECO:0000256" key="1">
    <source>
        <dbReference type="ARBA" id="ARBA00000985"/>
    </source>
</evidence>
<dbReference type="NCBIfam" id="TIGR00838">
    <property type="entry name" value="argH"/>
    <property type="match status" value="1"/>
</dbReference>
<dbReference type="PRINTS" id="PR00149">
    <property type="entry name" value="FUMRATELYASE"/>
</dbReference>
<comment type="caution">
    <text evidence="7">The sequence shown here is derived from an EMBL/GenBank/DDBJ whole genome shotgun (WGS) entry which is preliminary data.</text>
</comment>
<dbReference type="InterPro" id="IPR008948">
    <property type="entry name" value="L-Aspartase-like"/>
</dbReference>
<evidence type="ECO:0000256" key="5">
    <source>
        <dbReference type="NCBIfam" id="TIGR00838"/>
    </source>
</evidence>
<dbReference type="CDD" id="cd01359">
    <property type="entry name" value="Argininosuccinate_lyase"/>
    <property type="match status" value="1"/>
</dbReference>
<dbReference type="GO" id="GO:0004056">
    <property type="term" value="F:argininosuccinate lyase activity"/>
    <property type="evidence" value="ECO:0007669"/>
    <property type="project" value="UniProtKB-UniRule"/>
</dbReference>
<dbReference type="PANTHER" id="PTHR43814">
    <property type="entry name" value="ARGININOSUCCINATE LYASE"/>
    <property type="match status" value="1"/>
</dbReference>
<organism evidence="7 8">
    <name type="scientific">Mucilaginibacter limnophilus</name>
    <dbReference type="NCBI Taxonomy" id="1932778"/>
    <lineage>
        <taxon>Bacteria</taxon>
        <taxon>Pseudomonadati</taxon>
        <taxon>Bacteroidota</taxon>
        <taxon>Sphingobacteriia</taxon>
        <taxon>Sphingobacteriales</taxon>
        <taxon>Sphingobacteriaceae</taxon>
        <taxon>Mucilaginibacter</taxon>
    </lineage>
</organism>
<dbReference type="Gene3D" id="1.10.275.10">
    <property type="entry name" value="Fumarase/aspartase (N-terminal domain)"/>
    <property type="match status" value="1"/>
</dbReference>
<comment type="catalytic activity">
    <reaction evidence="1">
        <text>2-(N(omega)-L-arginino)succinate = fumarate + L-arginine</text>
        <dbReference type="Rhea" id="RHEA:24020"/>
        <dbReference type="ChEBI" id="CHEBI:29806"/>
        <dbReference type="ChEBI" id="CHEBI:32682"/>
        <dbReference type="ChEBI" id="CHEBI:57472"/>
        <dbReference type="EC" id="4.3.2.1"/>
    </reaction>
</comment>
<dbReference type="InterPro" id="IPR009049">
    <property type="entry name" value="Argininosuccinate_lyase"/>
</dbReference>
<dbReference type="UniPathway" id="UPA00068">
    <property type="reaction ID" value="UER00114"/>
</dbReference>
<comment type="pathway">
    <text evidence="2">Amino-acid biosynthesis; L-arginine biosynthesis; L-arginine from L-ornithine and carbamoyl phosphate: step 3/3.</text>
</comment>
<dbReference type="Gene3D" id="1.20.200.10">
    <property type="entry name" value="Fumarase/aspartase (Central domain)"/>
    <property type="match status" value="1"/>
</dbReference>
<keyword evidence="4" id="KW-0055">Arginine biosynthesis</keyword>
<evidence type="ECO:0000256" key="3">
    <source>
        <dbReference type="ARBA" id="ARBA00012338"/>
    </source>
</evidence>